<evidence type="ECO:0000256" key="6">
    <source>
        <dbReference type="ARBA" id="ARBA00022989"/>
    </source>
</evidence>
<keyword evidence="10" id="KW-1185">Reference proteome</keyword>
<evidence type="ECO:0000256" key="3">
    <source>
        <dbReference type="ARBA" id="ARBA00022448"/>
    </source>
</evidence>
<dbReference type="InterPro" id="IPR037294">
    <property type="entry name" value="ABC_BtuC-like"/>
</dbReference>
<organism evidence="9 10">
    <name type="scientific">Mycetocola reblochoni REB411</name>
    <dbReference type="NCBI Taxonomy" id="1255698"/>
    <lineage>
        <taxon>Bacteria</taxon>
        <taxon>Bacillati</taxon>
        <taxon>Actinomycetota</taxon>
        <taxon>Actinomycetes</taxon>
        <taxon>Micrococcales</taxon>
        <taxon>Microbacteriaceae</taxon>
        <taxon>Mycetocola</taxon>
    </lineage>
</organism>
<evidence type="ECO:0000256" key="4">
    <source>
        <dbReference type="ARBA" id="ARBA00022475"/>
    </source>
</evidence>
<feature type="transmembrane region" description="Helical" evidence="8">
    <location>
        <begin position="310"/>
        <end position="329"/>
    </location>
</feature>
<feature type="transmembrane region" description="Helical" evidence="8">
    <location>
        <begin position="240"/>
        <end position="265"/>
    </location>
</feature>
<keyword evidence="7 8" id="KW-0472">Membrane</keyword>
<dbReference type="SUPFAM" id="SSF81345">
    <property type="entry name" value="ABC transporter involved in vitamin B12 uptake, BtuC"/>
    <property type="match status" value="1"/>
</dbReference>
<dbReference type="PANTHER" id="PTHR30472">
    <property type="entry name" value="FERRIC ENTEROBACTIN TRANSPORT SYSTEM PERMEASE PROTEIN"/>
    <property type="match status" value="1"/>
</dbReference>
<dbReference type="CDD" id="cd06550">
    <property type="entry name" value="TM_ABC_iron-siderophores_like"/>
    <property type="match status" value="1"/>
</dbReference>
<dbReference type="RefSeq" id="WP_087136150.1">
    <property type="nucleotide sequence ID" value="NZ_FUKR01000017.1"/>
</dbReference>
<keyword evidence="5 8" id="KW-0812">Transmembrane</keyword>
<evidence type="ECO:0000313" key="9">
    <source>
        <dbReference type="EMBL" id="SJN21192.1"/>
    </source>
</evidence>
<dbReference type="AlphaFoldDB" id="A0A1R4IMW0"/>
<feature type="transmembrane region" description="Helical" evidence="8">
    <location>
        <begin position="12"/>
        <end position="32"/>
    </location>
</feature>
<gene>
    <name evidence="9" type="ORF">FM119_02640</name>
</gene>
<evidence type="ECO:0000256" key="8">
    <source>
        <dbReference type="SAM" id="Phobius"/>
    </source>
</evidence>
<dbReference type="Pfam" id="PF01032">
    <property type="entry name" value="FecCD"/>
    <property type="match status" value="1"/>
</dbReference>
<feature type="transmembrane region" description="Helical" evidence="8">
    <location>
        <begin position="148"/>
        <end position="171"/>
    </location>
</feature>
<dbReference type="PANTHER" id="PTHR30472:SF1">
    <property type="entry name" value="FE(3+) DICITRATE TRANSPORT SYSTEM PERMEASE PROTEIN FECC-RELATED"/>
    <property type="match status" value="1"/>
</dbReference>
<feature type="transmembrane region" description="Helical" evidence="8">
    <location>
        <begin position="277"/>
        <end position="298"/>
    </location>
</feature>
<reference evidence="10" key="1">
    <citation type="submission" date="2017-02" db="EMBL/GenBank/DDBJ databases">
        <authorList>
            <person name="Dridi B."/>
        </authorList>
    </citation>
    <scope>NUCLEOTIDE SEQUENCE [LARGE SCALE GENOMIC DNA]</scope>
    <source>
        <strain evidence="10">EB411</strain>
    </source>
</reference>
<comment type="similarity">
    <text evidence="2">Belongs to the binding-protein-dependent transport system permease family. FecCD subfamily.</text>
</comment>
<dbReference type="OrthoDB" id="9782305at2"/>
<keyword evidence="3" id="KW-0813">Transport</keyword>
<feature type="transmembrane region" description="Helical" evidence="8">
    <location>
        <begin position="97"/>
        <end position="114"/>
    </location>
</feature>
<feature type="transmembrane region" description="Helical" evidence="8">
    <location>
        <begin position="192"/>
        <end position="213"/>
    </location>
</feature>
<comment type="subcellular location">
    <subcellularLocation>
        <location evidence="1">Cell membrane</location>
        <topology evidence="1">Multi-pass membrane protein</topology>
    </subcellularLocation>
</comment>
<keyword evidence="4" id="KW-1003">Cell membrane</keyword>
<dbReference type="InterPro" id="IPR000522">
    <property type="entry name" value="ABC_transptr_permease_BtuC"/>
</dbReference>
<feature type="transmembrane region" description="Helical" evidence="8">
    <location>
        <begin position="121"/>
        <end position="142"/>
    </location>
</feature>
<evidence type="ECO:0000313" key="10">
    <source>
        <dbReference type="Proteomes" id="UP000196778"/>
    </source>
</evidence>
<dbReference type="Gene3D" id="1.10.3470.10">
    <property type="entry name" value="ABC transporter involved in vitamin B12 uptake, BtuC"/>
    <property type="match status" value="1"/>
</dbReference>
<evidence type="ECO:0000256" key="1">
    <source>
        <dbReference type="ARBA" id="ARBA00004651"/>
    </source>
</evidence>
<evidence type="ECO:0000256" key="7">
    <source>
        <dbReference type="ARBA" id="ARBA00023136"/>
    </source>
</evidence>
<protein>
    <submittedName>
        <fullName evidence="9">ABC-type Fe3+-siderophore transport system, permease component</fullName>
    </submittedName>
</protein>
<feature type="transmembrane region" description="Helical" evidence="8">
    <location>
        <begin position="65"/>
        <end position="85"/>
    </location>
</feature>
<proteinExistence type="inferred from homology"/>
<dbReference type="EMBL" id="FUKR01000017">
    <property type="protein sequence ID" value="SJN21192.1"/>
    <property type="molecule type" value="Genomic_DNA"/>
</dbReference>
<sequence length="338" mass="32808">MRGDAPGARAAVLLFGAVLLVLLAAGSLFVGAGDVAPDRVLPAALGGGTGDTATIVREMRLPRTLNALLVGAALGVAGAVMQALIGNPLADPGLLGVNAGAGLAVVIAVGVVGLSSADAYIGFALLGALVVSLFVYALSLTVGRGSPFTIVLAGVAVTAVLTGVSTALAVLDSARFNALRGWMSGDVAARELDAIGTGALVIVLGVVVAFAVARPLGQLALGDDGARGIGVRVGRTRLGAAIAVMLLAGGATALGGPILFIGLMVPHLARALVGHRLGWALAYSAVAGAALLLLADVIGRVVIPPGEAPAGLITAVIGAPALVALARGATGRGVGAVR</sequence>
<accession>A0A1R4IMW0</accession>
<keyword evidence="6 8" id="KW-1133">Transmembrane helix</keyword>
<evidence type="ECO:0000256" key="5">
    <source>
        <dbReference type="ARBA" id="ARBA00022692"/>
    </source>
</evidence>
<dbReference type="GO" id="GO:0005886">
    <property type="term" value="C:plasma membrane"/>
    <property type="evidence" value="ECO:0007669"/>
    <property type="project" value="UniProtKB-SubCell"/>
</dbReference>
<dbReference type="Proteomes" id="UP000196778">
    <property type="component" value="Unassembled WGS sequence"/>
</dbReference>
<dbReference type="GO" id="GO:0022857">
    <property type="term" value="F:transmembrane transporter activity"/>
    <property type="evidence" value="ECO:0007669"/>
    <property type="project" value="InterPro"/>
</dbReference>
<name>A0A1R4IMW0_9MICO</name>
<evidence type="ECO:0000256" key="2">
    <source>
        <dbReference type="ARBA" id="ARBA00007935"/>
    </source>
</evidence>
<dbReference type="GO" id="GO:0033214">
    <property type="term" value="P:siderophore-iron import into cell"/>
    <property type="evidence" value="ECO:0007669"/>
    <property type="project" value="TreeGrafter"/>
</dbReference>